<sequence>MLMAAQALADCRRETNPYLPQNSGPFGPSRAQMYGPDPCAEQEKELAGATTDHQAAAAAAQISAAPTSQDLSAAPAPQLSDTYSALSADIDPAVPITENIVPSPALSNMWSPTTVLQVMDAIAEAMEAEAAANAWQNADTSEEMEIIYQNCMALMHWLPRAPARARARYKFQPKNDNWIGKFLP</sequence>
<proteinExistence type="predicted"/>
<name>A0AA48XI80_9VIRU</name>
<reference evidence="1 2" key="1">
    <citation type="journal article" date="2021" name="Sci. Rep.">
        <title>Metagenomic detection and characterisation of multiple viruses in apparently healthy Australian Neophema birds.</title>
        <authorList>
            <person name="Sarker S."/>
        </authorList>
    </citation>
    <scope>NUCLEOTIDE SEQUENCE [LARGE SCALE GENOMIC DNA]</scope>
    <source>
        <strain evidence="1 2">PsPV1/S10/AUS</strain>
    </source>
</reference>
<dbReference type="Proteomes" id="UP001230694">
    <property type="component" value="Segment"/>
</dbReference>
<organism evidence="1 2">
    <name type="scientific">Psittacine parvovirus 2</name>
    <dbReference type="NCBI Taxonomy" id="3071233"/>
    <lineage>
        <taxon>Viruses</taxon>
        <taxon>Monodnaviria</taxon>
        <taxon>Shotokuvirae</taxon>
        <taxon>Cossaviricota</taxon>
        <taxon>Quintoviricetes</taxon>
        <taxon>Piccovirales</taxon>
        <taxon>Parvoviridae</taxon>
        <taxon>Hamaparvovirinae</taxon>
        <taxon>Chaphamaparvovirus</taxon>
        <taxon>Chaphamaparvovirus psittacine2</taxon>
    </lineage>
</organism>
<evidence type="ECO:0000313" key="1">
    <source>
        <dbReference type="EMBL" id="QZW33716.1"/>
    </source>
</evidence>
<protein>
    <submittedName>
        <fullName evidence="1">Nonstructural protein 2</fullName>
    </submittedName>
</protein>
<evidence type="ECO:0000313" key="2">
    <source>
        <dbReference type="Proteomes" id="UP001230694"/>
    </source>
</evidence>
<keyword evidence="2" id="KW-1185">Reference proteome</keyword>
<accession>A0AA48XI80</accession>
<dbReference type="EMBL" id="MZ364297">
    <property type="protein sequence ID" value="QZW33716.1"/>
    <property type="molecule type" value="Genomic_DNA"/>
</dbReference>